<dbReference type="EMBL" id="CP003488">
    <property type="protein sequence ID" value="AFH95189.1"/>
    <property type="molecule type" value="Genomic_DNA"/>
</dbReference>
<evidence type="ECO:0000313" key="2">
    <source>
        <dbReference type="EMBL" id="AFH95189.1"/>
    </source>
</evidence>
<dbReference type="Proteomes" id="UP000005012">
    <property type="component" value="Chromosome"/>
</dbReference>
<reference evidence="2 3" key="1">
    <citation type="journal article" date="2012" name="J. Bacteriol.">
        <title>Complete Genome Sequence of Providencia stuartii Clinical Isolate MRSN 2154.</title>
        <authorList>
            <person name="Clifford R.J."/>
            <person name="Hang J."/>
            <person name="Riley M.C."/>
            <person name="Onmus-Leone F."/>
            <person name="Kuschner R.A."/>
            <person name="Lesho E.P."/>
            <person name="Waterman P.E."/>
        </authorList>
    </citation>
    <scope>NUCLEOTIDE SEQUENCE [LARGE SCALE GENOMIC DNA]</scope>
    <source>
        <strain evidence="2 3">MRSN 2154</strain>
    </source>
</reference>
<name>A0A140NNY9_PROSM</name>
<accession>A0A140NNY9</accession>
<dbReference type="HOGENOM" id="CLU_123271_0_0_6"/>
<organism evidence="2 3">
    <name type="scientific">Providencia stuartii (strain MRSN 2154)</name>
    <dbReference type="NCBI Taxonomy" id="1157951"/>
    <lineage>
        <taxon>Bacteria</taxon>
        <taxon>Pseudomonadati</taxon>
        <taxon>Pseudomonadota</taxon>
        <taxon>Gammaproteobacteria</taxon>
        <taxon>Enterobacterales</taxon>
        <taxon>Morganellaceae</taxon>
        <taxon>Providencia</taxon>
    </lineage>
</organism>
<protein>
    <recommendedName>
        <fullName evidence="4">Structural protein P5</fullName>
    </recommendedName>
</protein>
<dbReference type="AlphaFoldDB" id="A0A140NNY9"/>
<proteinExistence type="predicted"/>
<feature type="region of interest" description="Disordered" evidence="1">
    <location>
        <begin position="1"/>
        <end position="24"/>
    </location>
</feature>
<reference evidence="3" key="2">
    <citation type="submission" date="2012-04" db="EMBL/GenBank/DDBJ databases">
        <title>Complete genome sequence of Providencia stuartii clinical isolate MRSN 2154.</title>
        <authorList>
            <person name="Clifford R.J."/>
            <person name="Hang J."/>
            <person name="Riley M.C."/>
            <person name="Onmus-Leone F."/>
            <person name="Kuschner R.A."/>
            <person name="Lesho E.P."/>
            <person name="Waterman P.E."/>
        </authorList>
    </citation>
    <scope>NUCLEOTIDE SEQUENCE [LARGE SCALE GENOMIC DNA]</scope>
    <source>
        <strain evidence="3">MRSN 2154</strain>
    </source>
</reference>
<evidence type="ECO:0008006" key="4">
    <source>
        <dbReference type="Google" id="ProtNLM"/>
    </source>
</evidence>
<sequence>MTKQARGIRNNNPGNIDYNKANNWKGQLPHDPSIEPRFCRFESPVYGIRALMALLRTYQRKYGLKTVSGLINRWAPTNENNTSAYINGVAKELGVSTADVISLDDKATTIKLAKAIIRHENGSQPYDDTTFEKAWGLL</sequence>
<dbReference type="PATRIC" id="fig|1157951.4.peg.3389"/>
<dbReference type="OrthoDB" id="8849052at2"/>
<dbReference type="KEGG" id="psi:S70_16885"/>
<gene>
    <name evidence="2" type="ordered locus">S70_16885</name>
</gene>
<evidence type="ECO:0000256" key="1">
    <source>
        <dbReference type="SAM" id="MobiDB-lite"/>
    </source>
</evidence>
<dbReference type="RefSeq" id="WP_014657888.1">
    <property type="nucleotide sequence ID" value="NC_017731.1"/>
</dbReference>
<evidence type="ECO:0000313" key="3">
    <source>
        <dbReference type="Proteomes" id="UP000005012"/>
    </source>
</evidence>